<sequence length="408" mass="46854">MVTAAQAPAAIFLLLLFGLTAVRPLLDVMLLEIQDMESIPQEDDDSMVTVSLIDFTPCFEWILAYPINTSTRYEERKRLGEGFFGKAKLVVPHCTNICPKPNLVLKEAKVWANSESYRAAIREEYFGKIFRRIPKIVPGSKNLARMVETIRGSNEFYTVSMFEGITLHSALYKSSKPGNEPYQWWKWLKKTPEGNTAMRDIMKQMISGLALLHRYNITHRDLKPDNIVICFYTPWGDCIGKPTIELAYHGLHLRLIDFGSGLDEYSQAHLYGRFGPTTGTQDDNYMSPECFYRADCLTTSKANLAKYDMFTVGQIFMEMILRTQDVFGYEDDLFGKKRFLDMCVEGVKLALPPHCNSEKSFLKYIRERDPLKIGFPGIRGLRFAQQLLHHDIDKRLSAEKALRHPYLN</sequence>
<evidence type="ECO:0000256" key="3">
    <source>
        <dbReference type="ARBA" id="ARBA00022777"/>
    </source>
</evidence>
<keyword evidence="10" id="KW-1185">Reference proteome</keyword>
<gene>
    <name evidence="9" type="ORF">ACH5RR_020119</name>
</gene>
<dbReference type="AlphaFoldDB" id="A0ABD2ZGZ2"/>
<evidence type="ECO:0000256" key="2">
    <source>
        <dbReference type="ARBA" id="ARBA00022741"/>
    </source>
</evidence>
<keyword evidence="7" id="KW-0732">Signal</keyword>
<dbReference type="GO" id="GO:0005524">
    <property type="term" value="F:ATP binding"/>
    <property type="evidence" value="ECO:0007669"/>
    <property type="project" value="UniProtKB-UniRule"/>
</dbReference>
<keyword evidence="1" id="KW-0808">Transferase</keyword>
<dbReference type="PROSITE" id="PS50011">
    <property type="entry name" value="PROTEIN_KINASE_DOM"/>
    <property type="match status" value="1"/>
</dbReference>
<feature type="chain" id="PRO_5044773323" description="Protein kinase domain-containing protein" evidence="7">
    <location>
        <begin position="25"/>
        <end position="408"/>
    </location>
</feature>
<dbReference type="SMART" id="SM00220">
    <property type="entry name" value="S_TKc"/>
    <property type="match status" value="1"/>
</dbReference>
<keyword evidence="6" id="KW-0723">Serine/threonine-protein kinase</keyword>
<evidence type="ECO:0000256" key="1">
    <source>
        <dbReference type="ARBA" id="ARBA00022679"/>
    </source>
</evidence>
<feature type="domain" description="Protein kinase" evidence="8">
    <location>
        <begin position="73"/>
        <end position="407"/>
    </location>
</feature>
<dbReference type="Pfam" id="PF00069">
    <property type="entry name" value="Pkinase"/>
    <property type="match status" value="1"/>
</dbReference>
<evidence type="ECO:0000256" key="5">
    <source>
        <dbReference type="PROSITE-ProRule" id="PRU10141"/>
    </source>
</evidence>
<comment type="caution">
    <text evidence="9">The sequence shown here is derived from an EMBL/GenBank/DDBJ whole genome shotgun (WGS) entry which is preliminary data.</text>
</comment>
<dbReference type="InterPro" id="IPR000719">
    <property type="entry name" value="Prot_kinase_dom"/>
</dbReference>
<feature type="binding site" evidence="5">
    <location>
        <position position="106"/>
    </location>
    <ligand>
        <name>ATP</name>
        <dbReference type="ChEBI" id="CHEBI:30616"/>
    </ligand>
</feature>
<dbReference type="GO" id="GO:0004674">
    <property type="term" value="F:protein serine/threonine kinase activity"/>
    <property type="evidence" value="ECO:0007669"/>
    <property type="project" value="UniProtKB-KW"/>
</dbReference>
<evidence type="ECO:0000259" key="8">
    <source>
        <dbReference type="PROSITE" id="PS50011"/>
    </source>
</evidence>
<evidence type="ECO:0000256" key="4">
    <source>
        <dbReference type="ARBA" id="ARBA00022840"/>
    </source>
</evidence>
<feature type="signal peptide" evidence="7">
    <location>
        <begin position="1"/>
        <end position="24"/>
    </location>
</feature>
<keyword evidence="4 5" id="KW-0067">ATP-binding</keyword>
<dbReference type="EMBL" id="JBJUIK010000009">
    <property type="protein sequence ID" value="KAL3517530.1"/>
    <property type="molecule type" value="Genomic_DNA"/>
</dbReference>
<dbReference type="InterPro" id="IPR011009">
    <property type="entry name" value="Kinase-like_dom_sf"/>
</dbReference>
<dbReference type="PANTHER" id="PTHR44167:SF30">
    <property type="entry name" value="PHOSPHORYLASE KINASE"/>
    <property type="match status" value="1"/>
</dbReference>
<dbReference type="Proteomes" id="UP001630127">
    <property type="component" value="Unassembled WGS sequence"/>
</dbReference>
<evidence type="ECO:0000313" key="10">
    <source>
        <dbReference type="Proteomes" id="UP001630127"/>
    </source>
</evidence>
<dbReference type="SUPFAM" id="SSF56112">
    <property type="entry name" value="Protein kinase-like (PK-like)"/>
    <property type="match status" value="1"/>
</dbReference>
<organism evidence="9 10">
    <name type="scientific">Cinchona calisaya</name>
    <dbReference type="NCBI Taxonomy" id="153742"/>
    <lineage>
        <taxon>Eukaryota</taxon>
        <taxon>Viridiplantae</taxon>
        <taxon>Streptophyta</taxon>
        <taxon>Embryophyta</taxon>
        <taxon>Tracheophyta</taxon>
        <taxon>Spermatophyta</taxon>
        <taxon>Magnoliopsida</taxon>
        <taxon>eudicotyledons</taxon>
        <taxon>Gunneridae</taxon>
        <taxon>Pentapetalae</taxon>
        <taxon>asterids</taxon>
        <taxon>lamiids</taxon>
        <taxon>Gentianales</taxon>
        <taxon>Rubiaceae</taxon>
        <taxon>Cinchonoideae</taxon>
        <taxon>Cinchoneae</taxon>
        <taxon>Cinchona</taxon>
    </lineage>
</organism>
<reference evidence="9 10" key="1">
    <citation type="submission" date="2024-11" db="EMBL/GenBank/DDBJ databases">
        <title>A near-complete genome assembly of Cinchona calisaya.</title>
        <authorList>
            <person name="Lian D.C."/>
            <person name="Zhao X.W."/>
            <person name="Wei L."/>
        </authorList>
    </citation>
    <scope>NUCLEOTIDE SEQUENCE [LARGE SCALE GENOMIC DNA]</scope>
    <source>
        <tissue evidence="9">Nenye</tissue>
    </source>
</reference>
<dbReference type="PROSITE" id="PS00108">
    <property type="entry name" value="PROTEIN_KINASE_ST"/>
    <property type="match status" value="1"/>
</dbReference>
<evidence type="ECO:0000256" key="6">
    <source>
        <dbReference type="RuleBase" id="RU000304"/>
    </source>
</evidence>
<evidence type="ECO:0000256" key="7">
    <source>
        <dbReference type="SAM" id="SignalP"/>
    </source>
</evidence>
<keyword evidence="2 5" id="KW-0547">Nucleotide-binding</keyword>
<dbReference type="Gene3D" id="1.10.510.10">
    <property type="entry name" value="Transferase(Phosphotransferase) domain 1"/>
    <property type="match status" value="1"/>
</dbReference>
<name>A0ABD2ZGZ2_9GENT</name>
<evidence type="ECO:0000313" key="9">
    <source>
        <dbReference type="EMBL" id="KAL3517530.1"/>
    </source>
</evidence>
<accession>A0ABD2ZGZ2</accession>
<protein>
    <recommendedName>
        <fullName evidence="8">Protein kinase domain-containing protein</fullName>
    </recommendedName>
</protein>
<keyword evidence="3" id="KW-0418">Kinase</keyword>
<dbReference type="PANTHER" id="PTHR44167">
    <property type="entry name" value="OVARIAN-SPECIFIC SERINE/THREONINE-PROTEIN KINASE LOK-RELATED"/>
    <property type="match status" value="1"/>
</dbReference>
<dbReference type="PROSITE" id="PS00107">
    <property type="entry name" value="PROTEIN_KINASE_ATP"/>
    <property type="match status" value="1"/>
</dbReference>
<comment type="similarity">
    <text evidence="6">Belongs to the protein kinase superfamily.</text>
</comment>
<dbReference type="InterPro" id="IPR017441">
    <property type="entry name" value="Protein_kinase_ATP_BS"/>
</dbReference>
<proteinExistence type="inferred from homology"/>
<dbReference type="InterPro" id="IPR008271">
    <property type="entry name" value="Ser/Thr_kinase_AS"/>
</dbReference>